<protein>
    <recommendedName>
        <fullName evidence="4">DUF2523 domain-containing protein</fullName>
    </recommendedName>
</protein>
<dbReference type="Proteomes" id="UP000000450">
    <property type="component" value="Chromosome"/>
</dbReference>
<dbReference type="EMBL" id="CP001392">
    <property type="protein sequence ID" value="ACM32321.1"/>
    <property type="molecule type" value="Genomic_DNA"/>
</dbReference>
<dbReference type="AlphaFoldDB" id="A0A9J9UA02"/>
<dbReference type="Pfam" id="PF10734">
    <property type="entry name" value="DUF2523"/>
    <property type="match status" value="1"/>
</dbReference>
<name>A0A9J9UA02_ACIET</name>
<evidence type="ECO:0008006" key="4">
    <source>
        <dbReference type="Google" id="ProtNLM"/>
    </source>
</evidence>
<keyword evidence="1" id="KW-0812">Transmembrane</keyword>
<accession>A0A9J9UA02</accession>
<evidence type="ECO:0000313" key="3">
    <source>
        <dbReference type="Proteomes" id="UP000000450"/>
    </source>
</evidence>
<feature type="transmembrane region" description="Helical" evidence="1">
    <location>
        <begin position="62"/>
        <end position="85"/>
    </location>
</feature>
<reference evidence="2 3" key="1">
    <citation type="journal article" date="2010" name="J. Bacteriol.">
        <title>Completed genome sequence of the anaerobic iron-oxidizing bacterium Acidovorax ebreus strain TPSY.</title>
        <authorList>
            <person name="Byrne-Bailey K.G."/>
            <person name="Weber K.A."/>
            <person name="Chair A.H."/>
            <person name="Bose S."/>
            <person name="Knox T."/>
            <person name="Spanbauer T.L."/>
            <person name="Chertkov O."/>
            <person name="Coates J.D."/>
        </authorList>
    </citation>
    <scope>NUCLEOTIDE SEQUENCE [LARGE SCALE GENOMIC DNA]</scope>
    <source>
        <strain evidence="2 3">TPSY</strain>
    </source>
</reference>
<dbReference type="RefSeq" id="WP_012655813.1">
    <property type="nucleotide sequence ID" value="NC_011992.1"/>
</dbReference>
<evidence type="ECO:0000313" key="2">
    <source>
        <dbReference type="EMBL" id="ACM32321.1"/>
    </source>
</evidence>
<keyword evidence="1" id="KW-1133">Transmembrane helix</keyword>
<evidence type="ECO:0000256" key="1">
    <source>
        <dbReference type="SAM" id="Phobius"/>
    </source>
</evidence>
<gene>
    <name evidence="2" type="ordered locus">Dtpsy_0843</name>
</gene>
<keyword evidence="3" id="KW-1185">Reference proteome</keyword>
<sequence>MPAFLAMLLGGLINVAGTIAGRVLIGLGISVITFSGLSVTLTWVKNQAISALQGLPAEMVQLLAYAGVGEFVSIVASGLAARLLLNGLTDGSIKKWVMK</sequence>
<dbReference type="KEGG" id="dia:Dtpsy_0843"/>
<proteinExistence type="predicted"/>
<keyword evidence="1" id="KW-0472">Membrane</keyword>
<dbReference type="InterPro" id="IPR019670">
    <property type="entry name" value="DUF2523"/>
</dbReference>
<organism evidence="2 3">
    <name type="scientific">Acidovorax ebreus (strain TPSY)</name>
    <name type="common">Diaphorobacter sp. (strain TPSY)</name>
    <dbReference type="NCBI Taxonomy" id="535289"/>
    <lineage>
        <taxon>Bacteria</taxon>
        <taxon>Pseudomonadati</taxon>
        <taxon>Pseudomonadota</taxon>
        <taxon>Betaproteobacteria</taxon>
        <taxon>Burkholderiales</taxon>
        <taxon>Comamonadaceae</taxon>
        <taxon>Diaphorobacter</taxon>
    </lineage>
</organism>